<dbReference type="GO" id="GO:0000271">
    <property type="term" value="P:polysaccharide biosynthetic process"/>
    <property type="evidence" value="ECO:0007669"/>
    <property type="project" value="InterPro"/>
</dbReference>
<gene>
    <name evidence="8" type="ordered locus">Rxyl_1299</name>
</gene>
<keyword evidence="9" id="KW-1185">Reference proteome</keyword>
<name>Q1AWG5_RUBXD</name>
<keyword evidence="4 6" id="KW-1133">Transmembrane helix</keyword>
<dbReference type="InterPro" id="IPR007267">
    <property type="entry name" value="GtrA_DPMS_TM"/>
</dbReference>
<keyword evidence="3 6" id="KW-0812">Transmembrane</keyword>
<sequence length="153" mass="17316">MRRREKLKRGGIRFSKFTAVGLLNAAVDIGTLNLLLWLEPTRVPWQLALYNGVALVLANLNSYFWNSQWTFRGRSEHGLWQGFAFAGQALVNIGMSSGLFWLLVRPILLHTEVPTYLAGNAAKVVSVAAASVVSYFLMRYVVFSRRRPFRGRL</sequence>
<keyword evidence="5 6" id="KW-0472">Membrane</keyword>
<evidence type="ECO:0000256" key="6">
    <source>
        <dbReference type="SAM" id="Phobius"/>
    </source>
</evidence>
<dbReference type="EMBL" id="CP000386">
    <property type="protein sequence ID" value="ABG04263.1"/>
    <property type="molecule type" value="Genomic_DNA"/>
</dbReference>
<dbReference type="Proteomes" id="UP000006637">
    <property type="component" value="Chromosome"/>
</dbReference>
<accession>Q1AWG5</accession>
<dbReference type="HOGENOM" id="CLU_083873_4_2_11"/>
<dbReference type="eggNOG" id="COG2246">
    <property type="taxonomic scope" value="Bacteria"/>
</dbReference>
<evidence type="ECO:0000256" key="1">
    <source>
        <dbReference type="ARBA" id="ARBA00004141"/>
    </source>
</evidence>
<evidence type="ECO:0000313" key="8">
    <source>
        <dbReference type="EMBL" id="ABG04263.1"/>
    </source>
</evidence>
<reference evidence="8 9" key="1">
    <citation type="submission" date="2006-06" db="EMBL/GenBank/DDBJ databases">
        <title>Complete sequence of Rubrobacter xylanophilus DSM 9941.</title>
        <authorList>
            <consortium name="US DOE Joint Genome Institute"/>
            <person name="Copeland A."/>
            <person name="Lucas S."/>
            <person name="Lapidus A."/>
            <person name="Barry K."/>
            <person name="Detter J.C."/>
            <person name="Glavina del Rio T."/>
            <person name="Hammon N."/>
            <person name="Israni S."/>
            <person name="Dalin E."/>
            <person name="Tice H."/>
            <person name="Pitluck S."/>
            <person name="Munk A.C."/>
            <person name="Brettin T."/>
            <person name="Bruce D."/>
            <person name="Han C."/>
            <person name="Tapia R."/>
            <person name="Gilna P."/>
            <person name="Schmutz J."/>
            <person name="Larimer F."/>
            <person name="Land M."/>
            <person name="Hauser L."/>
            <person name="Kyrpides N."/>
            <person name="Lykidis A."/>
            <person name="da Costa M.S."/>
            <person name="Rainey F.A."/>
            <person name="Empadinhas N."/>
            <person name="Jolivet E."/>
            <person name="Battista J.R."/>
            <person name="Richardson P."/>
        </authorList>
    </citation>
    <scope>NUCLEOTIDE SEQUENCE [LARGE SCALE GENOMIC DNA]</scope>
    <source>
        <strain evidence="9">DSM 9941 / NBRC 16129 / PRD-1</strain>
    </source>
</reference>
<dbReference type="PANTHER" id="PTHR38459">
    <property type="entry name" value="PROPHAGE BACTOPRENOL-LINKED GLUCOSE TRANSLOCASE HOMOLOG"/>
    <property type="match status" value="1"/>
</dbReference>
<comment type="subcellular location">
    <subcellularLocation>
        <location evidence="1">Membrane</location>
        <topology evidence="1">Multi-pass membrane protein</topology>
    </subcellularLocation>
</comment>
<organism evidence="8 9">
    <name type="scientific">Rubrobacter xylanophilus (strain DSM 9941 / JCM 11954 / NBRC 16129 / PRD-1)</name>
    <dbReference type="NCBI Taxonomy" id="266117"/>
    <lineage>
        <taxon>Bacteria</taxon>
        <taxon>Bacillati</taxon>
        <taxon>Actinomycetota</taxon>
        <taxon>Rubrobacteria</taxon>
        <taxon>Rubrobacterales</taxon>
        <taxon>Rubrobacteraceae</taxon>
        <taxon>Rubrobacter</taxon>
    </lineage>
</organism>
<dbReference type="STRING" id="266117.Rxyl_1299"/>
<evidence type="ECO:0000256" key="3">
    <source>
        <dbReference type="ARBA" id="ARBA00022692"/>
    </source>
</evidence>
<dbReference type="OrthoDB" id="9812049at2"/>
<evidence type="ECO:0000256" key="2">
    <source>
        <dbReference type="ARBA" id="ARBA00009399"/>
    </source>
</evidence>
<feature type="transmembrane region" description="Helical" evidence="6">
    <location>
        <begin position="44"/>
        <end position="66"/>
    </location>
</feature>
<evidence type="ECO:0000259" key="7">
    <source>
        <dbReference type="Pfam" id="PF04138"/>
    </source>
</evidence>
<feature type="transmembrane region" description="Helical" evidence="6">
    <location>
        <begin position="124"/>
        <end position="142"/>
    </location>
</feature>
<evidence type="ECO:0000256" key="5">
    <source>
        <dbReference type="ARBA" id="ARBA00023136"/>
    </source>
</evidence>
<dbReference type="AlphaFoldDB" id="Q1AWG5"/>
<evidence type="ECO:0000256" key="4">
    <source>
        <dbReference type="ARBA" id="ARBA00022989"/>
    </source>
</evidence>
<feature type="domain" description="GtrA/DPMS transmembrane" evidence="7">
    <location>
        <begin position="16"/>
        <end position="143"/>
    </location>
</feature>
<dbReference type="GO" id="GO:0005886">
    <property type="term" value="C:plasma membrane"/>
    <property type="evidence" value="ECO:0007669"/>
    <property type="project" value="TreeGrafter"/>
</dbReference>
<dbReference type="RefSeq" id="WP_011564280.1">
    <property type="nucleotide sequence ID" value="NC_008148.1"/>
</dbReference>
<comment type="similarity">
    <text evidence="2">Belongs to the GtrA family.</text>
</comment>
<evidence type="ECO:0000313" key="9">
    <source>
        <dbReference type="Proteomes" id="UP000006637"/>
    </source>
</evidence>
<proteinExistence type="inferred from homology"/>
<protein>
    <submittedName>
        <fullName evidence="8">GtrA-like protein</fullName>
    </submittedName>
</protein>
<dbReference type="KEGG" id="rxy:Rxyl_1299"/>
<feature type="transmembrane region" description="Helical" evidence="6">
    <location>
        <begin position="78"/>
        <end position="104"/>
    </location>
</feature>
<dbReference type="InterPro" id="IPR051401">
    <property type="entry name" value="GtrA_CellWall_Glycosyl"/>
</dbReference>
<dbReference type="Pfam" id="PF04138">
    <property type="entry name" value="GtrA_DPMS_TM"/>
    <property type="match status" value="1"/>
</dbReference>
<dbReference type="PANTHER" id="PTHR38459:SF1">
    <property type="entry name" value="PROPHAGE BACTOPRENOL-LINKED GLUCOSE TRANSLOCASE HOMOLOG"/>
    <property type="match status" value="1"/>
</dbReference>
<feature type="transmembrane region" description="Helical" evidence="6">
    <location>
        <begin position="20"/>
        <end position="38"/>
    </location>
</feature>